<reference evidence="2 3" key="1">
    <citation type="submission" date="2017-04" db="EMBL/GenBank/DDBJ databases">
        <title>High diversity of culturable Acinetobacter species in natural soil and water ecosystems.</title>
        <authorList>
            <person name="Nemec A."/>
            <person name="Radolfova-Krizova L."/>
        </authorList>
    </citation>
    <scope>NUCLEOTIDE SEQUENCE [LARGE SCALE GENOMIC DNA]</scope>
    <source>
        <strain evidence="2 3">ANC 4999</strain>
    </source>
</reference>
<protein>
    <submittedName>
        <fullName evidence="2">Uncharacterized protein</fullName>
    </submittedName>
</protein>
<dbReference type="AlphaFoldDB" id="A0A1Y3C5C8"/>
<accession>A0A1Y3C5C8</accession>
<evidence type="ECO:0000256" key="1">
    <source>
        <dbReference type="SAM" id="MobiDB-lite"/>
    </source>
</evidence>
<sequence>MKRKKSVRFFLLLPIIEQLISEGYTQQSIVEKLQMDHELDLNLNTFKSYLYRYRSQDKEIQEKPSFDRPKKEITSSFLSSFQDAEKNKNDSERKISTGVSRSRDKAKALLESLSLPK</sequence>
<proteinExistence type="predicted"/>
<keyword evidence="3" id="KW-1185">Reference proteome</keyword>
<name>A0A1Y3C5C8_9GAMM</name>
<dbReference type="RefSeq" id="WP_086204709.1">
    <property type="nucleotide sequence ID" value="NZ_NEGB01000014.1"/>
</dbReference>
<dbReference type="Proteomes" id="UP000242765">
    <property type="component" value="Unassembled WGS sequence"/>
</dbReference>
<feature type="region of interest" description="Disordered" evidence="1">
    <location>
        <begin position="79"/>
        <end position="104"/>
    </location>
</feature>
<comment type="caution">
    <text evidence="2">The sequence shown here is derived from an EMBL/GenBank/DDBJ whole genome shotgun (WGS) entry which is preliminary data.</text>
</comment>
<gene>
    <name evidence="2" type="ORF">B9T28_14605</name>
</gene>
<evidence type="ECO:0000313" key="3">
    <source>
        <dbReference type="Proteomes" id="UP000242765"/>
    </source>
</evidence>
<dbReference type="OrthoDB" id="367299at2"/>
<feature type="compositionally biased region" description="Basic and acidic residues" evidence="1">
    <location>
        <begin position="83"/>
        <end position="104"/>
    </location>
</feature>
<evidence type="ECO:0000313" key="2">
    <source>
        <dbReference type="EMBL" id="OTG62237.1"/>
    </source>
</evidence>
<organism evidence="2 3">
    <name type="scientific">Acinetobacter silvestris</name>
    <dbReference type="NCBI Taxonomy" id="1977882"/>
    <lineage>
        <taxon>Bacteria</taxon>
        <taxon>Pseudomonadati</taxon>
        <taxon>Pseudomonadota</taxon>
        <taxon>Gammaproteobacteria</taxon>
        <taxon>Moraxellales</taxon>
        <taxon>Moraxellaceae</taxon>
        <taxon>Acinetobacter</taxon>
    </lineage>
</organism>
<dbReference type="EMBL" id="NEGB01000014">
    <property type="protein sequence ID" value="OTG62237.1"/>
    <property type="molecule type" value="Genomic_DNA"/>
</dbReference>